<accession>A0A101PSC9</accession>
<reference evidence="2 3" key="1">
    <citation type="submission" date="2015-10" db="EMBL/GenBank/DDBJ databases">
        <title>Draft genome sequence of Streptomyces corchorusii DSM 40340, type strain for the species Streptomyces corchorusii.</title>
        <authorList>
            <person name="Ruckert C."/>
            <person name="Winkler A."/>
            <person name="Kalinowski J."/>
            <person name="Kampfer P."/>
            <person name="Glaeser S."/>
        </authorList>
    </citation>
    <scope>NUCLEOTIDE SEQUENCE [LARGE SCALE GENOMIC DNA]</scope>
    <source>
        <strain evidence="2 3">DSM 40340</strain>
    </source>
</reference>
<dbReference type="RefSeq" id="WP_059266527.1">
    <property type="nucleotide sequence ID" value="NZ_KQ948372.1"/>
</dbReference>
<name>A0A101PSC9_STRCK</name>
<dbReference type="EMBL" id="LMWP01000051">
    <property type="protein sequence ID" value="KUN16791.1"/>
    <property type="molecule type" value="Genomic_DNA"/>
</dbReference>
<dbReference type="AlphaFoldDB" id="A0A101PSC9"/>
<comment type="caution">
    <text evidence="2">The sequence shown here is derived from an EMBL/GenBank/DDBJ whole genome shotgun (WGS) entry which is preliminary data.</text>
</comment>
<dbReference type="Proteomes" id="UP000053398">
    <property type="component" value="Unassembled WGS sequence"/>
</dbReference>
<feature type="region of interest" description="Disordered" evidence="1">
    <location>
        <begin position="225"/>
        <end position="253"/>
    </location>
</feature>
<evidence type="ECO:0000256" key="1">
    <source>
        <dbReference type="SAM" id="MobiDB-lite"/>
    </source>
</evidence>
<sequence length="626" mass="66791">MSSTVQRVEGTDRLFDHVEREMSQRGLLPNAAASDWITPGQRREQRLLNQRTLDSLRPQSVQRALLPQLLTGLLVGFSETDRVDGPRPMLSLHVERDKDRPVRHVASLSAVRTDNRIESDVPSGDRLAGTPIHVAVGGGGSAGPDLEMLGVDLRTAKGQWHSSYARTNTDVRTASVTERIHAPVVSAAGVDVYAVPAWLYAESEGDRPIQGTVKTPVTVHVAVPAHRTTAEPPSSARPEDATRTGGLAARSAGLSTADASEVLQHVHVESVAGSHSLAREIAKLLGVEQRTTPARNLAEDEAPARDPDGAEGAAEANEEAADAERNPLLTGAPATSRSRVPLPIAGQWLTTQLSGVSLDSRANLLHSRGRQALDPARLVADAQTVFGGGLVMEAGMGEGRITGTRVRITVEGSLHGLHYAGPVGAVEHRRSLATTQGAATTRTITSHSGPQAVLSGDLAPLEAISSDLQLSGHPPDSTVRTLNDATTTHWMVSAGSSPMHRIHVTVQTARDGVLPTSFSADRNTTVPGRVIEPDGVELLVTDDELHRLRNVLDYDSIPAPEVTGRPGPTPPAVAPTRARRRRWSCRYAPKAVQVWYAISSPTSSRRFRRVSPAWTAAATCTGFCLR</sequence>
<keyword evidence="3" id="KW-1185">Reference proteome</keyword>
<gene>
    <name evidence="2" type="ORF">AQJ11_39050</name>
</gene>
<organism evidence="2 3">
    <name type="scientific">Streptomyces corchorusii</name>
    <name type="common">Streptomyces chibaensis</name>
    <dbReference type="NCBI Taxonomy" id="1903"/>
    <lineage>
        <taxon>Bacteria</taxon>
        <taxon>Bacillati</taxon>
        <taxon>Actinomycetota</taxon>
        <taxon>Actinomycetes</taxon>
        <taxon>Kitasatosporales</taxon>
        <taxon>Streptomycetaceae</taxon>
        <taxon>Streptomyces</taxon>
    </lineage>
</organism>
<evidence type="ECO:0000313" key="2">
    <source>
        <dbReference type="EMBL" id="KUN16791.1"/>
    </source>
</evidence>
<feature type="region of interest" description="Disordered" evidence="1">
    <location>
        <begin position="292"/>
        <end position="337"/>
    </location>
</feature>
<protein>
    <submittedName>
        <fullName evidence="2">Uncharacterized protein</fullName>
    </submittedName>
</protein>
<proteinExistence type="predicted"/>
<evidence type="ECO:0000313" key="3">
    <source>
        <dbReference type="Proteomes" id="UP000053398"/>
    </source>
</evidence>